<dbReference type="EMBL" id="CM008047">
    <property type="protein sequence ID" value="PVH65050.1"/>
    <property type="molecule type" value="Genomic_DNA"/>
</dbReference>
<dbReference type="InterPro" id="IPR036047">
    <property type="entry name" value="F-box-like_dom_sf"/>
</dbReference>
<dbReference type="Gramene" id="PVH65050">
    <property type="protein sequence ID" value="PVH65050"/>
    <property type="gene ID" value="PAHAL_2G413000"/>
</dbReference>
<accession>A0A2T8KSB3</accession>
<evidence type="ECO:0000313" key="2">
    <source>
        <dbReference type="EMBL" id="PVH65050.1"/>
    </source>
</evidence>
<dbReference type="CDD" id="cd22157">
    <property type="entry name" value="F-box_AtFBW1-like"/>
    <property type="match status" value="1"/>
</dbReference>
<dbReference type="Gene3D" id="1.20.1280.50">
    <property type="match status" value="1"/>
</dbReference>
<sequence length="386" mass="43135">MADATERRVAYLPDDLVVEILSRLPAKSLCRFRCVSKSWRALMSDPAHRHRFAHTATCFFFCRDYATSRPGVDSALPQVDSALSFLPASSCPEIELLDPCNGLLLLRCSPGTGGAGAAVQPPPPLAFYAVCNLATGEWVALPQPSLEPGFDDFNTRARSAALGFDPSISPHFHVFQLEEEAHRYDHYVSAVEIYSTESGAWVKKESGWCPGGLELTGHTTYLNGFLHLTTWRHVIAEVDTKGQAWRTIGAPSWRSTDNGFISHSQGRLIYVDVHRRRTGALLVIYDLEDHDGEEWNLRHKVPYGLDSLVVGFHPNCDRCFFYDRHLEKRLMPYDMNEGRVHVICTLGDVADEVHPFFLYVPLYSAGTLDRQMSSRSVTISGSDLTS</sequence>
<dbReference type="Proteomes" id="UP000243499">
    <property type="component" value="Chromosome 2"/>
</dbReference>
<dbReference type="SUPFAM" id="SSF81383">
    <property type="entry name" value="F-box domain"/>
    <property type="match status" value="1"/>
</dbReference>
<name>A0A2T8KSB3_9POAL</name>
<dbReference type="InterPro" id="IPR055290">
    <property type="entry name" value="At3g26010-like"/>
</dbReference>
<dbReference type="PANTHER" id="PTHR35546">
    <property type="entry name" value="F-BOX PROTEIN INTERACTION DOMAIN PROTEIN-RELATED"/>
    <property type="match status" value="1"/>
</dbReference>
<dbReference type="Pfam" id="PF00646">
    <property type="entry name" value="F-box"/>
    <property type="match status" value="1"/>
</dbReference>
<proteinExistence type="predicted"/>
<dbReference type="InterPro" id="IPR056592">
    <property type="entry name" value="Beta-prop_At3g26010-like"/>
</dbReference>
<reference evidence="2" key="1">
    <citation type="submission" date="2018-04" db="EMBL/GenBank/DDBJ databases">
        <title>WGS assembly of Panicum hallii.</title>
        <authorList>
            <person name="Lovell J."/>
            <person name="Jenkins J."/>
            <person name="Lowry D."/>
            <person name="Mamidi S."/>
            <person name="Sreedasyam A."/>
            <person name="Weng X."/>
            <person name="Barry K."/>
            <person name="Bonette J."/>
            <person name="Campitelli B."/>
            <person name="Daum C."/>
            <person name="Gordon S."/>
            <person name="Gould B."/>
            <person name="Lipzen A."/>
            <person name="Macqueen A."/>
            <person name="Palacio-Mejia J."/>
            <person name="Plott C."/>
            <person name="Shakirov E."/>
            <person name="Shu S."/>
            <person name="Yoshinaga Y."/>
            <person name="Zane M."/>
            <person name="Rokhsar D."/>
            <person name="Grimwood J."/>
            <person name="Schmutz J."/>
            <person name="Juenger T."/>
        </authorList>
    </citation>
    <scope>NUCLEOTIDE SEQUENCE [LARGE SCALE GENOMIC DNA]</scope>
    <source>
        <strain evidence="2">FIL2</strain>
    </source>
</reference>
<feature type="domain" description="F-box" evidence="1">
    <location>
        <begin position="6"/>
        <end position="55"/>
    </location>
</feature>
<protein>
    <recommendedName>
        <fullName evidence="1">F-box domain-containing protein</fullName>
    </recommendedName>
</protein>
<dbReference type="PANTHER" id="PTHR35546:SF80">
    <property type="entry name" value="F-BOX DOMAIN CONTAINING PROTEIN EXPRESSED"/>
    <property type="match status" value="1"/>
</dbReference>
<dbReference type="InterPro" id="IPR001810">
    <property type="entry name" value="F-box_dom"/>
</dbReference>
<dbReference type="AlphaFoldDB" id="A0A2T8KSB3"/>
<gene>
    <name evidence="2" type="ORF">PAHAL_2G413000</name>
</gene>
<organism evidence="2">
    <name type="scientific">Panicum hallii</name>
    <dbReference type="NCBI Taxonomy" id="206008"/>
    <lineage>
        <taxon>Eukaryota</taxon>
        <taxon>Viridiplantae</taxon>
        <taxon>Streptophyta</taxon>
        <taxon>Embryophyta</taxon>
        <taxon>Tracheophyta</taxon>
        <taxon>Spermatophyta</taxon>
        <taxon>Magnoliopsida</taxon>
        <taxon>Liliopsida</taxon>
        <taxon>Poales</taxon>
        <taxon>Poaceae</taxon>
        <taxon>PACMAD clade</taxon>
        <taxon>Panicoideae</taxon>
        <taxon>Panicodae</taxon>
        <taxon>Paniceae</taxon>
        <taxon>Panicinae</taxon>
        <taxon>Panicum</taxon>
        <taxon>Panicum sect. Panicum</taxon>
    </lineage>
</organism>
<dbReference type="PROSITE" id="PS50181">
    <property type="entry name" value="FBOX"/>
    <property type="match status" value="1"/>
</dbReference>
<dbReference type="SMART" id="SM00256">
    <property type="entry name" value="FBOX"/>
    <property type="match status" value="1"/>
</dbReference>
<dbReference type="Pfam" id="PF24750">
    <property type="entry name" value="b-prop_At3g26010-like"/>
    <property type="match status" value="1"/>
</dbReference>
<evidence type="ECO:0000259" key="1">
    <source>
        <dbReference type="PROSITE" id="PS50181"/>
    </source>
</evidence>